<name>A0A9D2SJ78_9FIRM</name>
<dbReference type="PANTHER" id="PTHR43817:SF1">
    <property type="entry name" value="HYDROLASE, FAMILY 43, PUTATIVE (AFU_ORTHOLOGUE AFUA_3G01660)-RELATED"/>
    <property type="match status" value="1"/>
</dbReference>
<dbReference type="InterPro" id="IPR006710">
    <property type="entry name" value="Glyco_hydro_43"/>
</dbReference>
<evidence type="ECO:0000313" key="5">
    <source>
        <dbReference type="EMBL" id="HJC10047.1"/>
    </source>
</evidence>
<evidence type="ECO:0000313" key="6">
    <source>
        <dbReference type="Proteomes" id="UP000823893"/>
    </source>
</evidence>
<keyword evidence="2" id="KW-0732">Signal</keyword>
<sequence>MPYVMTYTKKGPDAYSELNDSMHLALSSDGKEYLPLRHDTGVFFAEADFKDGGMAGRTKTLTDPWIFRFQDNTWGILAVRRNRGSQPDNQKQGCIMVYRWGKREGYSFLAFLKVSDDEVRHPACIYDQDEKCYRLEWEQAGEWFSGQTMDFSEIFKVKKDQRKIQPGIPSDRNLIRDAIPSNVMEITEEEENYLRALFEIPVLEKVLVKDCRLNWGDALEESSLPKAEGIYSDGSSREIPVDWDLHEIEKSYPKCTGTYKIKGRLRQIDYPAPFTPRTGDPFIIRYHGRYLMTWSGGREVTIRAADTLEGLHFAEPKVIYRIPEDQPEAGNMWAPEFHEIQGVLYLFTTVGKQGLWYTVQSCVLRCKGNPEKPEDWEEPMFCVKKDGSMLNDKGITLDMTCFSLENTYYAVWSHRDLDKEHYTVNSFGTNGDARLCIATIDPENPWKLTSDPACICRPKYGWDRIENEINEGAYLLEHGEDLFMTFSGSSVGIQYCVGLLHAKKGSALLEPSSWKELPYPVLTKECVPGQYGPGHNCFIKSPDGKGEDLMVFHAKEFDFDDPEHEDIMLAKNPRNTYIRRVHWNIFGYPVLDMQPWQDIPEFLKEVQGTITFVKDEK</sequence>
<evidence type="ECO:0000256" key="1">
    <source>
        <dbReference type="ARBA" id="ARBA00009865"/>
    </source>
</evidence>
<dbReference type="Gene3D" id="2.115.10.20">
    <property type="entry name" value="Glycosyl hydrolase domain, family 43"/>
    <property type="match status" value="1"/>
</dbReference>
<dbReference type="EMBL" id="DWWV01000049">
    <property type="protein sequence ID" value="HJC10047.1"/>
    <property type="molecule type" value="Genomic_DNA"/>
</dbReference>
<comment type="caution">
    <text evidence="5">The sequence shown here is derived from an EMBL/GenBank/DDBJ whole genome shotgun (WGS) entry which is preliminary data.</text>
</comment>
<dbReference type="SUPFAM" id="SSF75005">
    <property type="entry name" value="Arabinanase/levansucrase/invertase"/>
    <property type="match status" value="1"/>
</dbReference>
<evidence type="ECO:0000256" key="4">
    <source>
        <dbReference type="ARBA" id="ARBA00023295"/>
    </source>
</evidence>
<reference evidence="5" key="1">
    <citation type="journal article" date="2021" name="PeerJ">
        <title>Extensive microbial diversity within the chicken gut microbiome revealed by metagenomics and culture.</title>
        <authorList>
            <person name="Gilroy R."/>
            <person name="Ravi A."/>
            <person name="Getino M."/>
            <person name="Pursley I."/>
            <person name="Horton D.L."/>
            <person name="Alikhan N.F."/>
            <person name="Baker D."/>
            <person name="Gharbi K."/>
            <person name="Hall N."/>
            <person name="Watson M."/>
            <person name="Adriaenssens E.M."/>
            <person name="Foster-Nyarko E."/>
            <person name="Jarju S."/>
            <person name="Secka A."/>
            <person name="Antonio M."/>
            <person name="Oren A."/>
            <person name="Chaudhuri R.R."/>
            <person name="La Ragione R."/>
            <person name="Hildebrand F."/>
            <person name="Pallen M.J."/>
        </authorList>
    </citation>
    <scope>NUCLEOTIDE SEQUENCE</scope>
    <source>
        <strain evidence="5">ChiSxjej6B18-287</strain>
    </source>
</reference>
<dbReference type="Proteomes" id="UP000823893">
    <property type="component" value="Unassembled WGS sequence"/>
</dbReference>
<proteinExistence type="inferred from homology"/>
<dbReference type="AlphaFoldDB" id="A0A9D2SJ78"/>
<dbReference type="GO" id="GO:0005975">
    <property type="term" value="P:carbohydrate metabolic process"/>
    <property type="evidence" value="ECO:0007669"/>
    <property type="project" value="InterPro"/>
</dbReference>
<comment type="similarity">
    <text evidence="1">Belongs to the glycosyl hydrolase 43 family.</text>
</comment>
<evidence type="ECO:0000256" key="2">
    <source>
        <dbReference type="ARBA" id="ARBA00022729"/>
    </source>
</evidence>
<evidence type="ECO:0000256" key="3">
    <source>
        <dbReference type="ARBA" id="ARBA00022801"/>
    </source>
</evidence>
<organism evidence="5 6">
    <name type="scientific">Candidatus Blautia merdigallinarum</name>
    <dbReference type="NCBI Taxonomy" id="2838495"/>
    <lineage>
        <taxon>Bacteria</taxon>
        <taxon>Bacillati</taxon>
        <taxon>Bacillota</taxon>
        <taxon>Clostridia</taxon>
        <taxon>Lachnospirales</taxon>
        <taxon>Lachnospiraceae</taxon>
        <taxon>Blautia</taxon>
    </lineage>
</organism>
<dbReference type="GO" id="GO:0004553">
    <property type="term" value="F:hydrolase activity, hydrolyzing O-glycosyl compounds"/>
    <property type="evidence" value="ECO:0007669"/>
    <property type="project" value="InterPro"/>
</dbReference>
<accession>A0A9D2SJ78</accession>
<keyword evidence="3" id="KW-0378">Hydrolase</keyword>
<protein>
    <submittedName>
        <fullName evidence="5">Family 43 glycosylhydrolase</fullName>
    </submittedName>
</protein>
<gene>
    <name evidence="5" type="ORF">H9935_04435</name>
</gene>
<dbReference type="Pfam" id="PF04616">
    <property type="entry name" value="Glyco_hydro_43"/>
    <property type="match status" value="1"/>
</dbReference>
<keyword evidence="4" id="KW-0326">Glycosidase</keyword>
<dbReference type="InterPro" id="IPR023296">
    <property type="entry name" value="Glyco_hydro_beta-prop_sf"/>
</dbReference>
<reference evidence="5" key="2">
    <citation type="submission" date="2021-04" db="EMBL/GenBank/DDBJ databases">
        <authorList>
            <person name="Gilroy R."/>
        </authorList>
    </citation>
    <scope>NUCLEOTIDE SEQUENCE</scope>
    <source>
        <strain evidence="5">ChiSxjej6B18-287</strain>
    </source>
</reference>
<dbReference type="PANTHER" id="PTHR43817">
    <property type="entry name" value="GLYCOSYL HYDROLASE"/>
    <property type="match status" value="1"/>
</dbReference>